<evidence type="ECO:0000256" key="1">
    <source>
        <dbReference type="SAM" id="MobiDB-lite"/>
    </source>
</evidence>
<organism evidence="2 3">
    <name type="scientific">Atta colombica</name>
    <dbReference type="NCBI Taxonomy" id="520822"/>
    <lineage>
        <taxon>Eukaryota</taxon>
        <taxon>Metazoa</taxon>
        <taxon>Ecdysozoa</taxon>
        <taxon>Arthropoda</taxon>
        <taxon>Hexapoda</taxon>
        <taxon>Insecta</taxon>
        <taxon>Pterygota</taxon>
        <taxon>Neoptera</taxon>
        <taxon>Endopterygota</taxon>
        <taxon>Hymenoptera</taxon>
        <taxon>Apocrita</taxon>
        <taxon>Aculeata</taxon>
        <taxon>Formicoidea</taxon>
        <taxon>Formicidae</taxon>
        <taxon>Myrmicinae</taxon>
        <taxon>Atta</taxon>
    </lineage>
</organism>
<protein>
    <submittedName>
        <fullName evidence="2">Uncharacterized protein</fullName>
    </submittedName>
</protein>
<name>A0A195BQY1_9HYME</name>
<reference evidence="2 3" key="1">
    <citation type="submission" date="2015-09" db="EMBL/GenBank/DDBJ databases">
        <title>Atta colombica WGS genome.</title>
        <authorList>
            <person name="Nygaard S."/>
            <person name="Hu H."/>
            <person name="Boomsma J."/>
            <person name="Zhang G."/>
        </authorList>
    </citation>
    <scope>NUCLEOTIDE SEQUENCE [LARGE SCALE GENOMIC DNA]</scope>
    <source>
        <strain evidence="2">Treedump-2</strain>
        <tissue evidence="2">Whole body</tissue>
    </source>
</reference>
<proteinExistence type="predicted"/>
<evidence type="ECO:0000313" key="3">
    <source>
        <dbReference type="Proteomes" id="UP000078540"/>
    </source>
</evidence>
<gene>
    <name evidence="2" type="ORF">ALC53_02852</name>
</gene>
<accession>A0A195BQY1</accession>
<feature type="non-terminal residue" evidence="2">
    <location>
        <position position="1"/>
    </location>
</feature>
<dbReference type="Proteomes" id="UP000078540">
    <property type="component" value="Unassembled WGS sequence"/>
</dbReference>
<evidence type="ECO:0000313" key="2">
    <source>
        <dbReference type="EMBL" id="KYM88369.1"/>
    </source>
</evidence>
<keyword evidence="3" id="KW-1185">Reference proteome</keyword>
<dbReference type="AlphaFoldDB" id="A0A195BQY1"/>
<sequence>TVTREGERKTVVAARRRAEGERQQLVKAKWSPGGPPPRSCRRCFPVDQKRSRGKRNARGGGGESVSSNEERTKIMNTHACTHQGGTSFTASHRDRPVKEDTPLRCVRRAAPPLPRQMFPPLRCGDHCPFFFSPLRSEVPFFAAERCTSPNLALSFTSRVRARGACFQDTEPPMKYFTFLLQQL</sequence>
<feature type="region of interest" description="Disordered" evidence="1">
    <location>
        <begin position="1"/>
        <end position="69"/>
    </location>
</feature>
<feature type="compositionally biased region" description="Basic and acidic residues" evidence="1">
    <location>
        <begin position="1"/>
        <end position="24"/>
    </location>
</feature>
<dbReference type="EMBL" id="KQ976424">
    <property type="protein sequence ID" value="KYM88369.1"/>
    <property type="molecule type" value="Genomic_DNA"/>
</dbReference>